<dbReference type="RefSeq" id="WP_145085967.1">
    <property type="nucleotide sequence ID" value="NZ_CP036298.1"/>
</dbReference>
<dbReference type="Proteomes" id="UP000318017">
    <property type="component" value="Chromosome"/>
</dbReference>
<reference evidence="1 2" key="1">
    <citation type="submission" date="2019-02" db="EMBL/GenBank/DDBJ databases">
        <title>Deep-cultivation of Planctomycetes and their phenomic and genomic characterization uncovers novel biology.</title>
        <authorList>
            <person name="Wiegand S."/>
            <person name="Jogler M."/>
            <person name="Boedeker C."/>
            <person name="Pinto D."/>
            <person name="Vollmers J."/>
            <person name="Rivas-Marin E."/>
            <person name="Kohn T."/>
            <person name="Peeters S.H."/>
            <person name="Heuer A."/>
            <person name="Rast P."/>
            <person name="Oberbeckmann S."/>
            <person name="Bunk B."/>
            <person name="Jeske O."/>
            <person name="Meyerdierks A."/>
            <person name="Storesund J.E."/>
            <person name="Kallscheuer N."/>
            <person name="Luecker S."/>
            <person name="Lage O.M."/>
            <person name="Pohl T."/>
            <person name="Merkel B.J."/>
            <person name="Hornburger P."/>
            <person name="Mueller R.-W."/>
            <person name="Bruemmer F."/>
            <person name="Labrenz M."/>
            <person name="Spormann A.M."/>
            <person name="Op den Camp H."/>
            <person name="Overmann J."/>
            <person name="Amann R."/>
            <person name="Jetten M.S.M."/>
            <person name="Mascher T."/>
            <person name="Medema M.H."/>
            <person name="Devos D.P."/>
            <person name="Kaster A.-K."/>
            <person name="Ovreas L."/>
            <person name="Rohde M."/>
            <person name="Galperin M.Y."/>
            <person name="Jogler C."/>
        </authorList>
    </citation>
    <scope>NUCLEOTIDE SEQUENCE [LARGE SCALE GENOMIC DNA]</scope>
    <source>
        <strain evidence="1 2">Q31a</strain>
    </source>
</reference>
<evidence type="ECO:0000313" key="1">
    <source>
        <dbReference type="EMBL" id="QDV27882.1"/>
    </source>
</evidence>
<dbReference type="KEGG" id="ahel:Q31a_62750"/>
<dbReference type="AlphaFoldDB" id="A0A518GH15"/>
<dbReference type="OrthoDB" id="275608at2"/>
<evidence type="ECO:0000313" key="2">
    <source>
        <dbReference type="Proteomes" id="UP000318017"/>
    </source>
</evidence>
<keyword evidence="2" id="KW-1185">Reference proteome</keyword>
<dbReference type="EMBL" id="CP036298">
    <property type="protein sequence ID" value="QDV27882.1"/>
    <property type="molecule type" value="Genomic_DNA"/>
</dbReference>
<proteinExistence type="predicted"/>
<sequence>MSDWLGKCLFVSLVGCIAYFVIHAPAQVASQTPGYSAGNGGEVQMVSSNLPNGTQQLIVLDTRHTTMAVYQVEPTQGKLQLRSVRNLALDLQMEEFNATSPLPSELRQVKP</sequence>
<protein>
    <submittedName>
        <fullName evidence="1">Uncharacterized protein</fullName>
    </submittedName>
</protein>
<accession>A0A518GH15</accession>
<organism evidence="1 2">
    <name type="scientific">Aureliella helgolandensis</name>
    <dbReference type="NCBI Taxonomy" id="2527968"/>
    <lineage>
        <taxon>Bacteria</taxon>
        <taxon>Pseudomonadati</taxon>
        <taxon>Planctomycetota</taxon>
        <taxon>Planctomycetia</taxon>
        <taxon>Pirellulales</taxon>
        <taxon>Pirellulaceae</taxon>
        <taxon>Aureliella</taxon>
    </lineage>
</organism>
<gene>
    <name evidence="1" type="ORF">Q31a_62750</name>
</gene>
<name>A0A518GH15_9BACT</name>